<keyword evidence="2" id="KW-0732">Signal</keyword>
<evidence type="ECO:0000313" key="3">
    <source>
        <dbReference type="EMBL" id="KAE8379030.1"/>
    </source>
</evidence>
<proteinExistence type="predicted"/>
<gene>
    <name evidence="3" type="ORF">BDV26DRAFT_280664</name>
</gene>
<evidence type="ECO:0000256" key="1">
    <source>
        <dbReference type="SAM" id="MobiDB-lite"/>
    </source>
</evidence>
<feature type="region of interest" description="Disordered" evidence="1">
    <location>
        <begin position="231"/>
        <end position="271"/>
    </location>
</feature>
<evidence type="ECO:0000313" key="4">
    <source>
        <dbReference type="Proteomes" id="UP000326198"/>
    </source>
</evidence>
<feature type="signal peptide" evidence="2">
    <location>
        <begin position="1"/>
        <end position="19"/>
    </location>
</feature>
<dbReference type="OrthoDB" id="5985073at2759"/>
<reference evidence="3 4" key="1">
    <citation type="submission" date="2019-04" db="EMBL/GenBank/DDBJ databases">
        <title>Friends and foes A comparative genomics studyof 23 Aspergillus species from section Flavi.</title>
        <authorList>
            <consortium name="DOE Joint Genome Institute"/>
            <person name="Kjaerbolling I."/>
            <person name="Vesth T."/>
            <person name="Frisvad J.C."/>
            <person name="Nybo J.L."/>
            <person name="Theobald S."/>
            <person name="Kildgaard S."/>
            <person name="Isbrandt T."/>
            <person name="Kuo A."/>
            <person name="Sato A."/>
            <person name="Lyhne E.K."/>
            <person name="Kogle M.E."/>
            <person name="Wiebenga A."/>
            <person name="Kun R.S."/>
            <person name="Lubbers R.J."/>
            <person name="Makela M.R."/>
            <person name="Barry K."/>
            <person name="Chovatia M."/>
            <person name="Clum A."/>
            <person name="Daum C."/>
            <person name="Haridas S."/>
            <person name="He G."/>
            <person name="LaButti K."/>
            <person name="Lipzen A."/>
            <person name="Mondo S."/>
            <person name="Riley R."/>
            <person name="Salamov A."/>
            <person name="Simmons B.A."/>
            <person name="Magnuson J.K."/>
            <person name="Henrissat B."/>
            <person name="Mortensen U.H."/>
            <person name="Larsen T.O."/>
            <person name="Devries R.P."/>
            <person name="Grigoriev I.V."/>
            <person name="Machida M."/>
            <person name="Baker S.E."/>
            <person name="Andersen M.R."/>
        </authorList>
    </citation>
    <scope>NUCLEOTIDE SEQUENCE [LARGE SCALE GENOMIC DNA]</scope>
    <source>
        <strain evidence="3 4">IBT 29228</strain>
    </source>
</reference>
<accession>A0A5N7BBC6</accession>
<keyword evidence="4" id="KW-1185">Reference proteome</keyword>
<dbReference type="Proteomes" id="UP000326198">
    <property type="component" value="Unassembled WGS sequence"/>
</dbReference>
<organism evidence="3 4">
    <name type="scientific">Aspergillus bertholletiae</name>
    <dbReference type="NCBI Taxonomy" id="1226010"/>
    <lineage>
        <taxon>Eukaryota</taxon>
        <taxon>Fungi</taxon>
        <taxon>Dikarya</taxon>
        <taxon>Ascomycota</taxon>
        <taxon>Pezizomycotina</taxon>
        <taxon>Eurotiomycetes</taxon>
        <taxon>Eurotiomycetidae</taxon>
        <taxon>Eurotiales</taxon>
        <taxon>Aspergillaceae</taxon>
        <taxon>Aspergillus</taxon>
        <taxon>Aspergillus subgen. Circumdati</taxon>
    </lineage>
</organism>
<dbReference type="AlphaFoldDB" id="A0A5N7BBC6"/>
<feature type="compositionally biased region" description="Low complexity" evidence="1">
    <location>
        <begin position="253"/>
        <end position="262"/>
    </location>
</feature>
<sequence>MYKLYTILAASLLPSLSQAFSLDTVTSHWNYTTANLVSTTSQKCKDAYSADIACDPFLVQLVNADEKRYFLDDMEKDNFTQTCTTSCHSSITKYIANVKAACSERGDAAVSSLGFVGRDGTKDAPVQTVGRIFEYTLMRSCSKDEDGQNCYITQSGVLPPDFECNWTCALAFYWNKHFYPYSDWTMGDSGYQRYDSDGFEVKVSNILLNPGQKKDIMGDESWETLRECGYRDPNAPPFDTGLSGKVEEDDSEPSSSPSNSSSATTTRAGTPAVTSAAGRSFGVSCGGFAVTVATVLYTSLYI</sequence>
<name>A0A5N7BBC6_9EURO</name>
<feature type="chain" id="PRO_5024848428" evidence="2">
    <location>
        <begin position="20"/>
        <end position="302"/>
    </location>
</feature>
<dbReference type="EMBL" id="ML736200">
    <property type="protein sequence ID" value="KAE8379030.1"/>
    <property type="molecule type" value="Genomic_DNA"/>
</dbReference>
<protein>
    <submittedName>
        <fullName evidence="3">Uncharacterized protein</fullName>
    </submittedName>
</protein>
<evidence type="ECO:0000256" key="2">
    <source>
        <dbReference type="SAM" id="SignalP"/>
    </source>
</evidence>